<organism evidence="1 2">
    <name type="scientific">Brassica carinata</name>
    <name type="common">Ethiopian mustard</name>
    <name type="synonym">Abyssinian cabbage</name>
    <dbReference type="NCBI Taxonomy" id="52824"/>
    <lineage>
        <taxon>Eukaryota</taxon>
        <taxon>Viridiplantae</taxon>
        <taxon>Streptophyta</taxon>
        <taxon>Embryophyta</taxon>
        <taxon>Tracheophyta</taxon>
        <taxon>Spermatophyta</taxon>
        <taxon>Magnoliopsida</taxon>
        <taxon>eudicotyledons</taxon>
        <taxon>Gunneridae</taxon>
        <taxon>Pentapetalae</taxon>
        <taxon>rosids</taxon>
        <taxon>malvids</taxon>
        <taxon>Brassicales</taxon>
        <taxon>Brassicaceae</taxon>
        <taxon>Brassiceae</taxon>
        <taxon>Brassica</taxon>
    </lineage>
</organism>
<comment type="caution">
    <text evidence="1">The sequence shown here is derived from an EMBL/GenBank/DDBJ whole genome shotgun (WGS) entry which is preliminary data.</text>
</comment>
<evidence type="ECO:0000313" key="1">
    <source>
        <dbReference type="EMBL" id="KAG2246859.1"/>
    </source>
</evidence>
<gene>
    <name evidence="1" type="ORF">Bca52824_086487</name>
</gene>
<proteinExistence type="predicted"/>
<dbReference type="Proteomes" id="UP000886595">
    <property type="component" value="Unassembled WGS sequence"/>
</dbReference>
<evidence type="ECO:0000313" key="2">
    <source>
        <dbReference type="Proteomes" id="UP000886595"/>
    </source>
</evidence>
<keyword evidence="2" id="KW-1185">Reference proteome</keyword>
<accession>A0A8X7P6C7</accession>
<reference evidence="1 2" key="1">
    <citation type="submission" date="2020-02" db="EMBL/GenBank/DDBJ databases">
        <authorList>
            <person name="Ma Q."/>
            <person name="Huang Y."/>
            <person name="Song X."/>
            <person name="Pei D."/>
        </authorList>
    </citation>
    <scope>NUCLEOTIDE SEQUENCE [LARGE SCALE GENOMIC DNA]</scope>
    <source>
        <strain evidence="1">Sxm20200214</strain>
        <tissue evidence="1">Leaf</tissue>
    </source>
</reference>
<sequence length="68" mass="7775">MQLTSPEPMDTPEVNLREAAMAKNLWKPGTYRLCFALVCSCSYVSSLVQNNQSLETRKEKKRKPTNKL</sequence>
<protein>
    <submittedName>
        <fullName evidence="1">Uncharacterized protein</fullName>
    </submittedName>
</protein>
<dbReference type="AlphaFoldDB" id="A0A8X7P6C7"/>
<dbReference type="OrthoDB" id="10303993at2759"/>
<dbReference type="EMBL" id="JAAMPC010000017">
    <property type="protein sequence ID" value="KAG2246859.1"/>
    <property type="molecule type" value="Genomic_DNA"/>
</dbReference>
<name>A0A8X7P6C7_BRACI</name>